<dbReference type="PATRIC" id="fig|645517.4.peg.1017"/>
<reference evidence="1 2" key="1">
    <citation type="submission" date="2016-07" db="EMBL/GenBank/DDBJ databases">
        <title>Complete genome sequence of Altererythrobacter namhicola JCM 16345T, containing esterase-encoding genes.</title>
        <authorList>
            <person name="Cheng H."/>
            <person name="Wu Y.-H."/>
            <person name="Jian S.-L."/>
            <person name="Huo Y.-Y."/>
            <person name="Wang C.-S."/>
            <person name="Xu X.-W."/>
        </authorList>
    </citation>
    <scope>NUCLEOTIDE SEQUENCE [LARGE SCALE GENOMIC DNA]</scope>
    <source>
        <strain evidence="1 2">JCM 16345</strain>
    </source>
</reference>
<keyword evidence="2" id="KW-1185">Reference proteome</keyword>
<dbReference type="STRING" id="645517.A6F65_01023"/>
<evidence type="ECO:0000313" key="2">
    <source>
        <dbReference type="Proteomes" id="UP000092698"/>
    </source>
</evidence>
<dbReference type="GO" id="GO:0005737">
    <property type="term" value="C:cytoplasm"/>
    <property type="evidence" value="ECO:0007669"/>
    <property type="project" value="TreeGrafter"/>
</dbReference>
<proteinExistence type="predicted"/>
<dbReference type="InterPro" id="IPR036663">
    <property type="entry name" value="Fumarylacetoacetase_C_sf"/>
</dbReference>
<dbReference type="SUPFAM" id="SSF56529">
    <property type="entry name" value="FAH"/>
    <property type="match status" value="1"/>
</dbReference>
<gene>
    <name evidence="1" type="ORF">A6F65_01023</name>
</gene>
<dbReference type="InterPro" id="IPR050772">
    <property type="entry name" value="Hydratase-Decarb/MhpD_sf"/>
</dbReference>
<dbReference type="Gene3D" id="3.90.850.10">
    <property type="entry name" value="Fumarylacetoacetase-like, C-terminal domain"/>
    <property type="match status" value="1"/>
</dbReference>
<evidence type="ECO:0000313" key="1">
    <source>
        <dbReference type="EMBL" id="ANU07332.1"/>
    </source>
</evidence>
<protein>
    <recommendedName>
        <fullName evidence="3">2-keto-4-pentenoate hydratase</fullName>
    </recommendedName>
</protein>
<dbReference type="KEGG" id="anh:A6F65_01023"/>
<dbReference type="AlphaFoldDB" id="A0A1C7D7K6"/>
<accession>A0A1C7D7K6</accession>
<dbReference type="Proteomes" id="UP000092698">
    <property type="component" value="Chromosome"/>
</dbReference>
<name>A0A1C7D7K6_9SPHN</name>
<evidence type="ECO:0008006" key="3">
    <source>
        <dbReference type="Google" id="ProtNLM"/>
    </source>
</evidence>
<organism evidence="1 2">
    <name type="scientific">Paraurantiacibacter namhicola</name>
    <dbReference type="NCBI Taxonomy" id="645517"/>
    <lineage>
        <taxon>Bacteria</taxon>
        <taxon>Pseudomonadati</taxon>
        <taxon>Pseudomonadota</taxon>
        <taxon>Alphaproteobacteria</taxon>
        <taxon>Sphingomonadales</taxon>
        <taxon>Erythrobacteraceae</taxon>
        <taxon>Paraurantiacibacter</taxon>
    </lineage>
</organism>
<sequence length="240" mass="25236">MIRARRNARALPGFPGSVPATLAEAYALQSQSLAAWAGNVVGWKVGGIPPARREAYPADWLVGPIFESARRFTQDGAVSKMPVYAGGFAAIEAEFVLRIGDDGEDDRLYIGAEIASSPVPDLNDYGPGAIISDFGNNNGLLVGAEVQDWRGLTDIEVVTVIDGQEIGRTTVASVREGVERSANFLRENLASRRIPLVPGTLVSCGALTGVHECPVGAVGEIEFMGLGSLKIELVDAAGAD</sequence>
<dbReference type="EMBL" id="CP016545">
    <property type="protein sequence ID" value="ANU07332.1"/>
    <property type="molecule type" value="Genomic_DNA"/>
</dbReference>
<dbReference type="GO" id="GO:0008684">
    <property type="term" value="F:2-oxopent-4-enoate hydratase activity"/>
    <property type="evidence" value="ECO:0007669"/>
    <property type="project" value="TreeGrafter"/>
</dbReference>
<dbReference type="PANTHER" id="PTHR30143:SF0">
    <property type="entry name" value="2-KETO-4-PENTENOATE HYDRATASE"/>
    <property type="match status" value="1"/>
</dbReference>
<dbReference type="PANTHER" id="PTHR30143">
    <property type="entry name" value="ACID HYDRATASE"/>
    <property type="match status" value="1"/>
</dbReference>